<gene>
    <name evidence="4" type="ORF">EYC87_01480</name>
</gene>
<feature type="domain" description="Tyrosine specific protein phosphatases" evidence="3">
    <location>
        <begin position="198"/>
        <end position="263"/>
    </location>
</feature>
<dbReference type="PANTHER" id="PTHR31126">
    <property type="entry name" value="TYROSINE-PROTEIN PHOSPHATASE"/>
    <property type="match status" value="1"/>
</dbReference>
<evidence type="ECO:0000256" key="1">
    <source>
        <dbReference type="ARBA" id="ARBA00009580"/>
    </source>
</evidence>
<evidence type="ECO:0000313" key="4">
    <source>
        <dbReference type="EMBL" id="MCX2972257.1"/>
    </source>
</evidence>
<name>A0ABT3SSG2_9GAMM</name>
<dbReference type="Pfam" id="PF13350">
    <property type="entry name" value="Y_phosphatase3"/>
    <property type="match status" value="1"/>
</dbReference>
<dbReference type="InterPro" id="IPR029021">
    <property type="entry name" value="Prot-tyrosine_phosphatase-like"/>
</dbReference>
<keyword evidence="5" id="KW-1185">Reference proteome</keyword>
<accession>A0ABT3SSG2</accession>
<comment type="similarity">
    <text evidence="1">Belongs to the protein-tyrosine phosphatase family.</text>
</comment>
<dbReference type="InterPro" id="IPR000387">
    <property type="entry name" value="Tyr_Pase_dom"/>
</dbReference>
<organism evidence="4 5">
    <name type="scientific">Candidatus Seongchinamella marina</name>
    <dbReference type="NCBI Taxonomy" id="2518990"/>
    <lineage>
        <taxon>Bacteria</taxon>
        <taxon>Pseudomonadati</taxon>
        <taxon>Pseudomonadota</taxon>
        <taxon>Gammaproteobacteria</taxon>
        <taxon>Cellvibrionales</taxon>
        <taxon>Halieaceae</taxon>
        <taxon>Seongchinamella</taxon>
    </lineage>
</organism>
<comment type="caution">
    <text evidence="4">The sequence shown here is derived from an EMBL/GenBank/DDBJ whole genome shotgun (WGS) entry which is preliminary data.</text>
</comment>
<reference evidence="4" key="1">
    <citation type="submission" date="2019-02" db="EMBL/GenBank/DDBJ databases">
        <authorList>
            <person name="Li S.-H."/>
        </authorList>
    </citation>
    <scope>NUCLEOTIDE SEQUENCE</scope>
    <source>
        <strain evidence="4">IMCC8485</strain>
    </source>
</reference>
<dbReference type="SUPFAM" id="SSF52799">
    <property type="entry name" value="(Phosphotyrosine protein) phosphatases II"/>
    <property type="match status" value="1"/>
</dbReference>
<dbReference type="InterPro" id="IPR026893">
    <property type="entry name" value="Tyr/Ser_Pase_IphP-type"/>
</dbReference>
<sequence>MAYCPQCASIRAMLCSSPLNTRDQVGETVNKKKLFWSAFAVLALSITVIQFIPSEPVVIPSRLPAEQREAHRVLNFEGISNFRDLGGYATTQGRKIRWGKLYRSGNFAETSRADQKVLDGLTLKALIDFRSLAEKEEEPNQFAKSSKFKIVEIPIMDGGDNSVGEEIIARFDSGDFSDFEPTAFMIEANREFAKTFTPQFSQFIQEVLKAKGQPIVWHCSAGKDRTGFAAAILLRILGVPDDVIMSDYMLSRDYAIAARQQELSLVRLLQGKEAADKIAILLGVEEAWLQAAFDTIDEQYGSFDNYIHQALGLDDTGITTLRNTLLE</sequence>
<dbReference type="EMBL" id="SHNP01000001">
    <property type="protein sequence ID" value="MCX2972257.1"/>
    <property type="molecule type" value="Genomic_DNA"/>
</dbReference>
<evidence type="ECO:0000313" key="5">
    <source>
        <dbReference type="Proteomes" id="UP001143307"/>
    </source>
</evidence>
<keyword evidence="2" id="KW-0812">Transmembrane</keyword>
<proteinExistence type="inferred from homology"/>
<protein>
    <submittedName>
        <fullName evidence="4">Tyrosine-protein phosphatase</fullName>
    </submittedName>
</protein>
<evidence type="ECO:0000259" key="3">
    <source>
        <dbReference type="PROSITE" id="PS50056"/>
    </source>
</evidence>
<feature type="transmembrane region" description="Helical" evidence="2">
    <location>
        <begin position="34"/>
        <end position="52"/>
    </location>
</feature>
<keyword evidence="2" id="KW-0472">Membrane</keyword>
<evidence type="ECO:0000256" key="2">
    <source>
        <dbReference type="SAM" id="Phobius"/>
    </source>
</evidence>
<dbReference type="Gene3D" id="3.90.190.10">
    <property type="entry name" value="Protein tyrosine phosphatase superfamily"/>
    <property type="match status" value="1"/>
</dbReference>
<keyword evidence="2" id="KW-1133">Transmembrane helix</keyword>
<dbReference type="PANTHER" id="PTHR31126:SF1">
    <property type="entry name" value="TYROSINE SPECIFIC PROTEIN PHOSPHATASES DOMAIN-CONTAINING PROTEIN"/>
    <property type="match status" value="1"/>
</dbReference>
<dbReference type="PROSITE" id="PS50056">
    <property type="entry name" value="TYR_PHOSPHATASE_2"/>
    <property type="match status" value="1"/>
</dbReference>
<dbReference type="Proteomes" id="UP001143307">
    <property type="component" value="Unassembled WGS sequence"/>
</dbReference>